<reference evidence="2 3" key="1">
    <citation type="submission" date="2023-10" db="EMBL/GenBank/DDBJ databases">
        <title>Genomes of two closely related lineages of the louse Polyplax serrata with different host specificities.</title>
        <authorList>
            <person name="Martinu J."/>
            <person name="Tarabai H."/>
            <person name="Stefka J."/>
            <person name="Hypsa V."/>
        </authorList>
    </citation>
    <scope>NUCLEOTIDE SEQUENCE [LARGE SCALE GENOMIC DNA]</scope>
    <source>
        <strain evidence="2">HR10_N</strain>
    </source>
</reference>
<sequence>MTQQSTCRTFNYSSFLARTVQFKNVRVSTSDRYILTFTFSKDAIRRVEKVPHDPEDRTKGFRFSTFRILPKIVGVIGWKHNKITLRDLRMRERERERNLRDPPETPPTTLDEVPDFAVLPAVPRLRFKRFLTFST</sequence>
<accession>A0AAN8SDW6</accession>
<evidence type="ECO:0000256" key="1">
    <source>
        <dbReference type="SAM" id="MobiDB-lite"/>
    </source>
</evidence>
<feature type="region of interest" description="Disordered" evidence="1">
    <location>
        <begin position="90"/>
        <end position="112"/>
    </location>
</feature>
<protein>
    <submittedName>
        <fullName evidence="2">Uncharacterized protein</fullName>
    </submittedName>
</protein>
<proteinExistence type="predicted"/>
<dbReference type="AlphaFoldDB" id="A0AAN8SDW6"/>
<name>A0AAN8SDW6_POLSC</name>
<gene>
    <name evidence="2" type="ORF">RUM43_004826</name>
</gene>
<dbReference type="EMBL" id="JAWJWE010000002">
    <property type="protein sequence ID" value="KAK6643321.1"/>
    <property type="molecule type" value="Genomic_DNA"/>
</dbReference>
<evidence type="ECO:0000313" key="3">
    <source>
        <dbReference type="Proteomes" id="UP001372834"/>
    </source>
</evidence>
<comment type="caution">
    <text evidence="2">The sequence shown here is derived from an EMBL/GenBank/DDBJ whole genome shotgun (WGS) entry which is preliminary data.</text>
</comment>
<evidence type="ECO:0000313" key="2">
    <source>
        <dbReference type="EMBL" id="KAK6643321.1"/>
    </source>
</evidence>
<dbReference type="Proteomes" id="UP001372834">
    <property type="component" value="Unassembled WGS sequence"/>
</dbReference>
<feature type="compositionally biased region" description="Basic and acidic residues" evidence="1">
    <location>
        <begin position="90"/>
        <end position="103"/>
    </location>
</feature>
<organism evidence="2 3">
    <name type="scientific">Polyplax serrata</name>
    <name type="common">Common mouse louse</name>
    <dbReference type="NCBI Taxonomy" id="468196"/>
    <lineage>
        <taxon>Eukaryota</taxon>
        <taxon>Metazoa</taxon>
        <taxon>Ecdysozoa</taxon>
        <taxon>Arthropoda</taxon>
        <taxon>Hexapoda</taxon>
        <taxon>Insecta</taxon>
        <taxon>Pterygota</taxon>
        <taxon>Neoptera</taxon>
        <taxon>Paraneoptera</taxon>
        <taxon>Psocodea</taxon>
        <taxon>Troctomorpha</taxon>
        <taxon>Phthiraptera</taxon>
        <taxon>Anoplura</taxon>
        <taxon>Polyplacidae</taxon>
        <taxon>Polyplax</taxon>
    </lineage>
</organism>